<proteinExistence type="predicted"/>
<reference evidence="2 3" key="1">
    <citation type="journal article" date="2017" name="BMC Genomics">
        <title>Genomic analysis of methanogenic archaea reveals a shift towards energy conservation.</title>
        <authorList>
            <person name="Gilmore S.P."/>
            <person name="Henske J.K."/>
            <person name="Sexton J.A."/>
            <person name="Solomon K.V."/>
            <person name="Seppala S."/>
            <person name="Yoo J.I."/>
            <person name="Huyett L.M."/>
            <person name="Pressman A."/>
            <person name="Cogan J.Z."/>
            <person name="Kivenson V."/>
            <person name="Peng X."/>
            <person name="Tan Y."/>
            <person name="Valentine D.L."/>
            <person name="O'Malley M.A."/>
        </authorList>
    </citation>
    <scope>NUCLEOTIDE SEQUENCE [LARGE SCALE GENOMIC DNA]</scope>
    <source>
        <strain evidence="2 3">MC-15</strain>
    </source>
</reference>
<evidence type="ECO:0000313" key="3">
    <source>
        <dbReference type="Proteomes" id="UP000218164"/>
    </source>
</evidence>
<keyword evidence="3" id="KW-1185">Reference proteome</keyword>
<dbReference type="Pfam" id="PF10592">
    <property type="entry name" value="AIPR"/>
    <property type="match status" value="1"/>
</dbReference>
<dbReference type="OrthoDB" id="386661at2157"/>
<feature type="domain" description="Abortive phage infection protein C-terminal" evidence="1">
    <location>
        <begin position="257"/>
        <end position="464"/>
    </location>
</feature>
<accession>A0A2A2HMK3</accession>
<comment type="caution">
    <text evidence="2">The sequence shown here is derived from an EMBL/GenBank/DDBJ whole genome shotgun (WGS) entry which is preliminary data.</text>
</comment>
<dbReference type="Proteomes" id="UP000218164">
    <property type="component" value="Unassembled WGS sequence"/>
</dbReference>
<gene>
    <name evidence="2" type="ORF">ASJ81_12775</name>
</gene>
<evidence type="ECO:0000313" key="2">
    <source>
        <dbReference type="EMBL" id="PAV10637.1"/>
    </source>
</evidence>
<dbReference type="EMBL" id="LMVP01000550">
    <property type="protein sequence ID" value="PAV10637.1"/>
    <property type="molecule type" value="Genomic_DNA"/>
</dbReference>
<sequence length="479" mass="55143">MANNDVIFLNNLLTQKKDEFDNSLSDDEFFELFSFDQILKKYDLSYDELSYGDVDGGDDGGIDGFFFFINDEMIYEKPNLNSFQKYSNLDLFIIQSKSSSSFSEKVFDRVISTVRDIFNLEKSLDSLKKVYNTELLEKASLFRDTYLGIASSHPILNIYFVCSSKGDASSINIKVANRANNLKEVLMDYFSGANIEIKYYGVRELINSSRVAKEYTLPLKFEETLSKGDNSYIVLSNLIDYYKFVTDDNEDIRRYIFESNVRDYQGGVEVNKDIKGSLESRDNLDFWWLNNGINILSSNASIVGKTIHLENVQIVNGLQTTFSIWNYLKEKHRDLENEKRSILIKIIVLDQSLSETRDRIIKATNFQTAIQTASLRATDQIQRDIEEYFLSKGLFYDRRKNYYKNIGKNATSIISIQLLSQAFMAIILREPHNARAKPASLIKEDSTYDKIFNKSIQPEVYLFQSNTPLACCGDGKLPR</sequence>
<dbReference type="RefSeq" id="WP_095646121.1">
    <property type="nucleotide sequence ID" value="NZ_LMVP01000550.1"/>
</dbReference>
<evidence type="ECO:0000259" key="1">
    <source>
        <dbReference type="Pfam" id="PF10592"/>
    </source>
</evidence>
<protein>
    <recommendedName>
        <fullName evidence="1">Abortive phage infection protein C-terminal domain-containing protein</fullName>
    </recommendedName>
</protein>
<feature type="non-terminal residue" evidence="2">
    <location>
        <position position="479"/>
    </location>
</feature>
<dbReference type="InterPro" id="IPR018891">
    <property type="entry name" value="AIPR_C"/>
</dbReference>
<organism evidence="2 3">
    <name type="scientific">Methanosarcina spelaei</name>
    <dbReference type="NCBI Taxonomy" id="1036679"/>
    <lineage>
        <taxon>Archaea</taxon>
        <taxon>Methanobacteriati</taxon>
        <taxon>Methanobacteriota</taxon>
        <taxon>Stenosarchaea group</taxon>
        <taxon>Methanomicrobia</taxon>
        <taxon>Methanosarcinales</taxon>
        <taxon>Methanosarcinaceae</taxon>
        <taxon>Methanosarcina</taxon>
    </lineage>
</organism>
<dbReference type="AlphaFoldDB" id="A0A2A2HMK3"/>
<name>A0A2A2HMK3_9EURY</name>